<comment type="caution">
    <text evidence="1">The sequence shown here is derived from an EMBL/GenBank/DDBJ whole genome shotgun (WGS) entry which is preliminary data.</text>
</comment>
<evidence type="ECO:0000313" key="1">
    <source>
        <dbReference type="EMBL" id="MEZ7515494.1"/>
    </source>
</evidence>
<name>A0ABV4KG76_9FLAO</name>
<dbReference type="PROSITE" id="PS51257">
    <property type="entry name" value="PROKAR_LIPOPROTEIN"/>
    <property type="match status" value="1"/>
</dbReference>
<sequence length="277" mass="31965">MKIRIFTTALIGLSIISCKNDNSMNTVETTTDTITATVPKFENKGHELVYNMVQKVGDLSTLYDKKDVVYTYTYQTPDGKTDITTEKYIFDGELSYGVYKKHERTLANLSGVIEQGYDGNEYWLKNDGKSIEDEKLLKMVAFNRPTNFYWFAMMQKLMDDGVNYEYLNEKNIGDATYDVVKVTFDSPDNSPKDIYQLFINKSTGLVDQFLFTVMDFDKSDPLLMQLEYETIDGLMIPTKRKYKASNWDAEVTSEPWINVNWTDIKFNNGLKAADFKK</sequence>
<accession>A0ABV4KG76</accession>
<organism evidence="1 2">
    <name type="scientific">Flavobacterium frigidarium</name>
    <dbReference type="NCBI Taxonomy" id="99286"/>
    <lineage>
        <taxon>Bacteria</taxon>
        <taxon>Pseudomonadati</taxon>
        <taxon>Bacteroidota</taxon>
        <taxon>Flavobacteriia</taxon>
        <taxon>Flavobacteriales</taxon>
        <taxon>Flavobacteriaceae</taxon>
        <taxon>Flavobacterium</taxon>
    </lineage>
</organism>
<protein>
    <recommendedName>
        <fullName evidence="3">DUF4595 domain-containing protein</fullName>
    </recommendedName>
</protein>
<dbReference type="RefSeq" id="WP_371569936.1">
    <property type="nucleotide sequence ID" value="NZ_JASMRN010000006.1"/>
</dbReference>
<evidence type="ECO:0000313" key="2">
    <source>
        <dbReference type="Proteomes" id="UP001568894"/>
    </source>
</evidence>
<keyword evidence="2" id="KW-1185">Reference proteome</keyword>
<reference evidence="1 2" key="1">
    <citation type="submission" date="2023-05" db="EMBL/GenBank/DDBJ databases">
        <title>Adaptations of aquatic viruses from atmosphere-close ecosystems of the Central Arctic Ocean.</title>
        <authorList>
            <person name="Rahlff J."/>
            <person name="Holmfeldt K."/>
        </authorList>
    </citation>
    <scope>NUCLEOTIDE SEQUENCE [LARGE SCALE GENOMIC DNA]</scope>
    <source>
        <strain evidence="1 2">Arc14</strain>
    </source>
</reference>
<dbReference type="Proteomes" id="UP001568894">
    <property type="component" value="Unassembled WGS sequence"/>
</dbReference>
<dbReference type="EMBL" id="JASMRN010000006">
    <property type="protein sequence ID" value="MEZ7515494.1"/>
    <property type="molecule type" value="Genomic_DNA"/>
</dbReference>
<gene>
    <name evidence="1" type="ORF">QO192_09410</name>
</gene>
<evidence type="ECO:0008006" key="3">
    <source>
        <dbReference type="Google" id="ProtNLM"/>
    </source>
</evidence>
<proteinExistence type="predicted"/>